<evidence type="ECO:0000256" key="5">
    <source>
        <dbReference type="SAM" id="Phobius"/>
    </source>
</evidence>
<keyword evidence="2 5" id="KW-0812">Transmembrane</keyword>
<keyword evidence="8" id="KW-1185">Reference proteome</keyword>
<keyword evidence="7" id="KW-0436">Ligase</keyword>
<name>A0ABS9BN74_9BACT</name>
<comment type="subcellular location">
    <subcellularLocation>
        <location evidence="1">Membrane</location>
        <topology evidence="1">Multi-pass membrane protein</topology>
    </subcellularLocation>
</comment>
<feature type="transmembrane region" description="Helical" evidence="5">
    <location>
        <begin position="6"/>
        <end position="24"/>
    </location>
</feature>
<accession>A0ABS9BN74</accession>
<feature type="transmembrane region" description="Helical" evidence="5">
    <location>
        <begin position="98"/>
        <end position="116"/>
    </location>
</feature>
<keyword evidence="3 5" id="KW-1133">Transmembrane helix</keyword>
<evidence type="ECO:0000256" key="3">
    <source>
        <dbReference type="ARBA" id="ARBA00022989"/>
    </source>
</evidence>
<evidence type="ECO:0000256" key="4">
    <source>
        <dbReference type="ARBA" id="ARBA00023136"/>
    </source>
</evidence>
<dbReference type="Pfam" id="PF04932">
    <property type="entry name" value="Wzy_C"/>
    <property type="match status" value="1"/>
</dbReference>
<organism evidence="7 8">
    <name type="scientific">Mariniradius sediminis</name>
    <dbReference type="NCBI Taxonomy" id="2909237"/>
    <lineage>
        <taxon>Bacteria</taxon>
        <taxon>Pseudomonadati</taxon>
        <taxon>Bacteroidota</taxon>
        <taxon>Cytophagia</taxon>
        <taxon>Cytophagales</taxon>
        <taxon>Cyclobacteriaceae</taxon>
        <taxon>Mariniradius</taxon>
    </lineage>
</organism>
<feature type="transmembrane region" description="Helical" evidence="5">
    <location>
        <begin position="254"/>
        <end position="287"/>
    </location>
</feature>
<sequence>MFPVQLILFASLSLLFLTVSYWAVKQTLLFGKWEYCIYILLLYFPVYTVYLSVAYGVTASVPVVKGLQLYKDLIVLFAIGAFVLYQRDFWAYPFKLNALDKAYLAFIFLAVVFLFLPVGEASFVNKAFYLKGLLIPALVYTMGRNTRFADGEIKWVFRIIFGVVIAAFLVNLAEIALDTHFQTLTGYANFNQAINDVAPSGNFGLTWTFETQAVTKRLGSLFSDPLELASSVLLGFAAGLIWYLTTKREDSVPYLIVMLCALASLFLASSRAAFGAFFIMLFFVAIIFRLYKLILFGASMGVLFVVFVIFFASEDFYFFVLDTITFENASSMGHLIEWLVALDSMIANPLGIGLAMSGNMGSVTDDVRVGGENQFLIYGVQMGIPGMLLYIVMLYLGIKLSIRVFRSSDNVMTARVAFTGAAVKAGLLLPLFTANAEMYAYVSWISWWMIGYALNQKPKVVDGKA</sequence>
<evidence type="ECO:0000256" key="1">
    <source>
        <dbReference type="ARBA" id="ARBA00004141"/>
    </source>
</evidence>
<evidence type="ECO:0000313" key="8">
    <source>
        <dbReference type="Proteomes" id="UP001201449"/>
    </source>
</evidence>
<feature type="transmembrane region" description="Helical" evidence="5">
    <location>
        <begin position="36"/>
        <end position="57"/>
    </location>
</feature>
<protein>
    <submittedName>
        <fullName evidence="7">O-antigen ligase family protein</fullName>
    </submittedName>
</protein>
<feature type="transmembrane region" description="Helical" evidence="5">
    <location>
        <begin position="69"/>
        <end position="86"/>
    </location>
</feature>
<feature type="transmembrane region" description="Helical" evidence="5">
    <location>
        <begin position="155"/>
        <end position="177"/>
    </location>
</feature>
<dbReference type="GO" id="GO:0016874">
    <property type="term" value="F:ligase activity"/>
    <property type="evidence" value="ECO:0007669"/>
    <property type="project" value="UniProtKB-KW"/>
</dbReference>
<proteinExistence type="predicted"/>
<keyword evidence="4 5" id="KW-0472">Membrane</keyword>
<dbReference type="EMBL" id="JAKEVZ010000001">
    <property type="protein sequence ID" value="MCF1749508.1"/>
    <property type="molecule type" value="Genomic_DNA"/>
</dbReference>
<feature type="transmembrane region" description="Helical" evidence="5">
    <location>
        <begin position="438"/>
        <end position="455"/>
    </location>
</feature>
<gene>
    <name evidence="7" type="ORF">L0U89_00380</name>
</gene>
<dbReference type="InterPro" id="IPR007016">
    <property type="entry name" value="O-antigen_ligase-rel_domated"/>
</dbReference>
<feature type="transmembrane region" description="Helical" evidence="5">
    <location>
        <begin position="375"/>
        <end position="398"/>
    </location>
</feature>
<evidence type="ECO:0000256" key="2">
    <source>
        <dbReference type="ARBA" id="ARBA00022692"/>
    </source>
</evidence>
<comment type="caution">
    <text evidence="7">The sequence shown here is derived from an EMBL/GenBank/DDBJ whole genome shotgun (WGS) entry which is preliminary data.</text>
</comment>
<feature type="domain" description="O-antigen ligase-related" evidence="6">
    <location>
        <begin position="257"/>
        <end position="391"/>
    </location>
</feature>
<feature type="transmembrane region" description="Helical" evidence="5">
    <location>
        <begin position="410"/>
        <end position="432"/>
    </location>
</feature>
<evidence type="ECO:0000259" key="6">
    <source>
        <dbReference type="Pfam" id="PF04932"/>
    </source>
</evidence>
<dbReference type="RefSeq" id="WP_234859712.1">
    <property type="nucleotide sequence ID" value="NZ_JAKEVZ010000001.1"/>
</dbReference>
<feature type="transmembrane region" description="Helical" evidence="5">
    <location>
        <begin position="228"/>
        <end position="245"/>
    </location>
</feature>
<dbReference type="Proteomes" id="UP001201449">
    <property type="component" value="Unassembled WGS sequence"/>
</dbReference>
<feature type="transmembrane region" description="Helical" evidence="5">
    <location>
        <begin position="293"/>
        <end position="313"/>
    </location>
</feature>
<evidence type="ECO:0000313" key="7">
    <source>
        <dbReference type="EMBL" id="MCF1749508.1"/>
    </source>
</evidence>
<reference evidence="7 8" key="1">
    <citation type="submission" date="2022-01" db="EMBL/GenBank/DDBJ databases">
        <title>Mariniradius saccharolyticus sp. nov., isolated from sediment of a river.</title>
        <authorList>
            <person name="Liu H."/>
        </authorList>
    </citation>
    <scope>NUCLEOTIDE SEQUENCE [LARGE SCALE GENOMIC DNA]</scope>
    <source>
        <strain evidence="7 8">RY-2</strain>
    </source>
</reference>